<protein>
    <submittedName>
        <fullName evidence="2">Uncharacterized protein</fullName>
    </submittedName>
</protein>
<feature type="compositionally biased region" description="Polar residues" evidence="1">
    <location>
        <begin position="82"/>
        <end position="95"/>
    </location>
</feature>
<name>A0AAD2CUF7_9STRA</name>
<gene>
    <name evidence="2" type="ORF">CYCCA115_LOCUS10266</name>
</gene>
<evidence type="ECO:0000313" key="3">
    <source>
        <dbReference type="Proteomes" id="UP001295423"/>
    </source>
</evidence>
<evidence type="ECO:0000256" key="1">
    <source>
        <dbReference type="SAM" id="MobiDB-lite"/>
    </source>
</evidence>
<sequence length="95" mass="10392">MLNRTKSALIYSSPWSLDIYDSIKIVSLTRSGPNLNCLSPYTNFLNRSSITHERARFLNTISSIQVCMTSSLGPDTRRPSGGASSFSTGRKGSCL</sequence>
<dbReference type="AlphaFoldDB" id="A0AAD2CUF7"/>
<feature type="region of interest" description="Disordered" evidence="1">
    <location>
        <begin position="70"/>
        <end position="95"/>
    </location>
</feature>
<organism evidence="2 3">
    <name type="scientific">Cylindrotheca closterium</name>
    <dbReference type="NCBI Taxonomy" id="2856"/>
    <lineage>
        <taxon>Eukaryota</taxon>
        <taxon>Sar</taxon>
        <taxon>Stramenopiles</taxon>
        <taxon>Ochrophyta</taxon>
        <taxon>Bacillariophyta</taxon>
        <taxon>Bacillariophyceae</taxon>
        <taxon>Bacillariophycidae</taxon>
        <taxon>Bacillariales</taxon>
        <taxon>Bacillariaceae</taxon>
        <taxon>Cylindrotheca</taxon>
    </lineage>
</organism>
<keyword evidence="3" id="KW-1185">Reference proteome</keyword>
<comment type="caution">
    <text evidence="2">The sequence shown here is derived from an EMBL/GenBank/DDBJ whole genome shotgun (WGS) entry which is preliminary data.</text>
</comment>
<dbReference type="Proteomes" id="UP001295423">
    <property type="component" value="Unassembled WGS sequence"/>
</dbReference>
<accession>A0AAD2CUF7</accession>
<proteinExistence type="predicted"/>
<dbReference type="EMBL" id="CAKOGP040001602">
    <property type="protein sequence ID" value="CAJ1946125.1"/>
    <property type="molecule type" value="Genomic_DNA"/>
</dbReference>
<evidence type="ECO:0000313" key="2">
    <source>
        <dbReference type="EMBL" id="CAJ1946125.1"/>
    </source>
</evidence>
<reference evidence="2" key="1">
    <citation type="submission" date="2023-08" db="EMBL/GenBank/DDBJ databases">
        <authorList>
            <person name="Audoor S."/>
            <person name="Bilcke G."/>
        </authorList>
    </citation>
    <scope>NUCLEOTIDE SEQUENCE</scope>
</reference>